<gene>
    <name evidence="1" type="ORF">B597_002075</name>
</gene>
<accession>A0A061JW80</accession>
<comment type="caution">
    <text evidence="1">The sequence shown here is derived from an EMBL/GenBank/DDBJ whole genome shotgun (WGS) entry which is preliminary data.</text>
</comment>
<evidence type="ECO:0000313" key="1">
    <source>
        <dbReference type="EMBL" id="EWC42995.1"/>
    </source>
</evidence>
<sequence>MGGSLMNEALILAPHRGRRPCEVPTDAVGLDALLPAPRLPVYRPLVLGKVDEQWSQENHGQASLDEYLLAERHCARARGIRCTGLDPCHLPE</sequence>
<reference evidence="1 2" key="1">
    <citation type="journal article" date="2013" name="Genome Announc.">
        <title>Draft Genome of the Nitrogen-Fixing Bacterium Pseudomonas stutzeri Strain KOS6 Isolated from Industrial Hydrocarbon Sludge.</title>
        <authorList>
            <person name="Grigoryeva T.V."/>
            <person name="Laikov A.V."/>
            <person name="Naumova R.P."/>
            <person name="Manolov A.I."/>
            <person name="Larin A.K."/>
            <person name="Karpova I.Y."/>
            <person name="Semashko T.A."/>
            <person name="Alexeev D.G."/>
            <person name="Kostryukova E.S."/>
            <person name="Muller R."/>
            <person name="Govorun V.M."/>
        </authorList>
    </citation>
    <scope>NUCLEOTIDE SEQUENCE [LARGE SCALE GENOMIC DNA]</scope>
    <source>
        <strain evidence="1 2">KOS6</strain>
    </source>
</reference>
<dbReference type="HOGENOM" id="CLU_2410988_0_0_6"/>
<evidence type="ECO:0000313" key="2">
    <source>
        <dbReference type="Proteomes" id="UP000026923"/>
    </source>
</evidence>
<organism evidence="1 2">
    <name type="scientific">Stutzerimonas stutzeri KOS6</name>
    <dbReference type="NCBI Taxonomy" id="1218352"/>
    <lineage>
        <taxon>Bacteria</taxon>
        <taxon>Pseudomonadati</taxon>
        <taxon>Pseudomonadota</taxon>
        <taxon>Gammaproteobacteria</taxon>
        <taxon>Pseudomonadales</taxon>
        <taxon>Pseudomonadaceae</taxon>
        <taxon>Stutzerimonas</taxon>
    </lineage>
</organism>
<name>A0A061JW80_STUST</name>
<dbReference type="AlphaFoldDB" id="A0A061JW80"/>
<dbReference type="EMBL" id="AMCZ02000002">
    <property type="protein sequence ID" value="EWC42995.1"/>
    <property type="molecule type" value="Genomic_DNA"/>
</dbReference>
<proteinExistence type="predicted"/>
<dbReference type="Proteomes" id="UP000026923">
    <property type="component" value="Unassembled WGS sequence"/>
</dbReference>
<protein>
    <submittedName>
        <fullName evidence="1">Uncharacterized protein</fullName>
    </submittedName>
</protein>